<feature type="domain" description="Roadblock/LAMTOR2" evidence="1">
    <location>
        <begin position="10"/>
        <end position="100"/>
    </location>
</feature>
<proteinExistence type="predicted"/>
<organism evidence="2 3">
    <name type="scientific">Polyangium spumosum</name>
    <dbReference type="NCBI Taxonomy" id="889282"/>
    <lineage>
        <taxon>Bacteria</taxon>
        <taxon>Pseudomonadati</taxon>
        <taxon>Myxococcota</taxon>
        <taxon>Polyangia</taxon>
        <taxon>Polyangiales</taxon>
        <taxon>Polyangiaceae</taxon>
        <taxon>Polyangium</taxon>
    </lineage>
</organism>
<dbReference type="Pfam" id="PF03259">
    <property type="entry name" value="Robl_LC7"/>
    <property type="match status" value="1"/>
</dbReference>
<name>A0A6N7PIK4_9BACT</name>
<sequence length="124" mass="13246">MAAGSRVEKIQEILRNLRSVSPDIIGSAMVSTDGFIIASLLPNEIDEELVSGMAAALLGVGERIAHELMGGAMEQTYVRGRQGYVILNAVGADALLIVLTTPDAKLGLVFLDIRRRVTELAKIV</sequence>
<protein>
    <recommendedName>
        <fullName evidence="1">Roadblock/LAMTOR2 domain-containing protein</fullName>
    </recommendedName>
</protein>
<dbReference type="Proteomes" id="UP000440224">
    <property type="component" value="Unassembled WGS sequence"/>
</dbReference>
<dbReference type="SUPFAM" id="SSF103196">
    <property type="entry name" value="Roadblock/LC7 domain"/>
    <property type="match status" value="1"/>
</dbReference>
<dbReference type="EMBL" id="WJIE01000002">
    <property type="protein sequence ID" value="MRG91913.1"/>
    <property type="molecule type" value="Genomic_DNA"/>
</dbReference>
<comment type="caution">
    <text evidence="2">The sequence shown here is derived from an EMBL/GenBank/DDBJ whole genome shotgun (WGS) entry which is preliminary data.</text>
</comment>
<dbReference type="Gene3D" id="3.30.450.30">
    <property type="entry name" value="Dynein light chain 2a, cytoplasmic"/>
    <property type="match status" value="1"/>
</dbReference>
<accession>A0A6N7PIK4</accession>
<evidence type="ECO:0000259" key="1">
    <source>
        <dbReference type="SMART" id="SM00960"/>
    </source>
</evidence>
<dbReference type="InterPro" id="IPR004942">
    <property type="entry name" value="Roadblock/LAMTOR2_dom"/>
</dbReference>
<keyword evidence="3" id="KW-1185">Reference proteome</keyword>
<dbReference type="SMART" id="SM00960">
    <property type="entry name" value="Robl_LC7"/>
    <property type="match status" value="1"/>
</dbReference>
<dbReference type="RefSeq" id="WP_338046281.1">
    <property type="nucleotide sequence ID" value="NZ_WJIE01000002.1"/>
</dbReference>
<reference evidence="2 3" key="1">
    <citation type="submission" date="2019-10" db="EMBL/GenBank/DDBJ databases">
        <title>A soil myxobacterium in the family Polyangiaceae.</title>
        <authorList>
            <person name="Li Y."/>
            <person name="Wang J."/>
        </authorList>
    </citation>
    <scope>NUCLEOTIDE SEQUENCE [LARGE SCALE GENOMIC DNA]</scope>
    <source>
        <strain evidence="2 3">DSM 14734</strain>
    </source>
</reference>
<evidence type="ECO:0000313" key="3">
    <source>
        <dbReference type="Proteomes" id="UP000440224"/>
    </source>
</evidence>
<evidence type="ECO:0000313" key="2">
    <source>
        <dbReference type="EMBL" id="MRG91913.1"/>
    </source>
</evidence>
<gene>
    <name evidence="2" type="ORF">GF068_08245</name>
</gene>
<dbReference type="AlphaFoldDB" id="A0A6N7PIK4"/>